<dbReference type="Proteomes" id="UP000223709">
    <property type="component" value="Chromosome"/>
</dbReference>
<dbReference type="EMBL" id="WKQN01000010">
    <property type="protein sequence ID" value="MSC63732.1"/>
    <property type="molecule type" value="Genomic_DNA"/>
</dbReference>
<evidence type="ECO:0000313" key="13">
    <source>
        <dbReference type="Proteomes" id="UP000461506"/>
    </source>
</evidence>
<keyword evidence="4 8" id="KW-0028">Amino-acid biosynthesis</keyword>
<protein>
    <recommendedName>
        <fullName evidence="3 8">Histidinol-phosphatase</fullName>
        <shortName evidence="8">HolPase</shortName>
        <ecNumber evidence="3 8">3.1.3.15</ecNumber>
    </recommendedName>
</protein>
<dbReference type="GO" id="GO:0000105">
    <property type="term" value="P:L-histidine biosynthetic process"/>
    <property type="evidence" value="ECO:0007669"/>
    <property type="project" value="UniProtKB-UniRule"/>
</dbReference>
<comment type="catalytic activity">
    <reaction evidence="7 8">
        <text>L-histidinol phosphate + H2O = L-histidinol + phosphate</text>
        <dbReference type="Rhea" id="RHEA:14465"/>
        <dbReference type="ChEBI" id="CHEBI:15377"/>
        <dbReference type="ChEBI" id="CHEBI:43474"/>
        <dbReference type="ChEBI" id="CHEBI:57699"/>
        <dbReference type="ChEBI" id="CHEBI:57980"/>
        <dbReference type="EC" id="3.1.3.15"/>
    </reaction>
</comment>
<evidence type="ECO:0000256" key="8">
    <source>
        <dbReference type="RuleBase" id="RU366003"/>
    </source>
</evidence>
<dbReference type="NCBIfam" id="TIGR01856">
    <property type="entry name" value="hisJ_fam"/>
    <property type="match status" value="1"/>
</dbReference>
<dbReference type="AlphaFoldDB" id="A0A2A7AHH0"/>
<reference evidence="10 12" key="1">
    <citation type="submission" date="2017-10" db="EMBL/GenBank/DDBJ databases">
        <title>Complete Genome Sequence of Faecalibacterium prausnitzii isolated from the gut of healthy adult Indian.</title>
        <authorList>
            <person name="Bag S."/>
            <person name="Ghosh T.S."/>
            <person name="Das B."/>
        </authorList>
    </citation>
    <scope>NUCLEOTIDE SEQUENCE [LARGE SCALE GENOMIC DNA]</scope>
    <source>
        <strain evidence="10 12">Indica</strain>
    </source>
</reference>
<keyword evidence="6 8" id="KW-0368">Histidine biosynthesis</keyword>
<dbReference type="PANTHER" id="PTHR21039">
    <property type="entry name" value="HISTIDINOL PHOSPHATASE-RELATED"/>
    <property type="match status" value="1"/>
</dbReference>
<dbReference type="Gene3D" id="3.20.20.140">
    <property type="entry name" value="Metal-dependent hydrolases"/>
    <property type="match status" value="1"/>
</dbReference>
<dbReference type="RefSeq" id="WP_097772820.1">
    <property type="nucleotide sequence ID" value="NZ_CP023819.1"/>
</dbReference>
<dbReference type="SUPFAM" id="SSF89550">
    <property type="entry name" value="PHP domain-like"/>
    <property type="match status" value="1"/>
</dbReference>
<dbReference type="Pfam" id="PF02811">
    <property type="entry name" value="PHP"/>
    <property type="match status" value="1"/>
</dbReference>
<evidence type="ECO:0000313" key="12">
    <source>
        <dbReference type="Proteomes" id="UP000223709"/>
    </source>
</evidence>
<reference evidence="11 13" key="2">
    <citation type="journal article" date="2019" name="Nat. Med.">
        <title>A library of human gut bacterial isolates paired with longitudinal multiomics data enables mechanistic microbiome research.</title>
        <authorList>
            <person name="Poyet M."/>
            <person name="Groussin M."/>
            <person name="Gibbons S.M."/>
            <person name="Avila-Pacheco J."/>
            <person name="Jiang X."/>
            <person name="Kearney S.M."/>
            <person name="Perrotta A.R."/>
            <person name="Berdy B."/>
            <person name="Zhao S."/>
            <person name="Lieberman T.D."/>
            <person name="Swanson P.K."/>
            <person name="Smith M."/>
            <person name="Roesemann S."/>
            <person name="Alexander J.E."/>
            <person name="Rich S.A."/>
            <person name="Livny J."/>
            <person name="Vlamakis H."/>
            <person name="Clish C."/>
            <person name="Bullock K."/>
            <person name="Deik A."/>
            <person name="Scott J."/>
            <person name="Pierce K.A."/>
            <person name="Xavier R.J."/>
            <person name="Alm E.J."/>
        </authorList>
    </citation>
    <scope>NUCLEOTIDE SEQUENCE [LARGE SCALE GENOMIC DNA]</scope>
    <source>
        <strain evidence="11 13">BIOML-A1</strain>
    </source>
</reference>
<keyword evidence="5 8" id="KW-0378">Hydrolase</keyword>
<proteinExistence type="inferred from homology"/>
<evidence type="ECO:0000256" key="1">
    <source>
        <dbReference type="ARBA" id="ARBA00004970"/>
    </source>
</evidence>
<evidence type="ECO:0000256" key="4">
    <source>
        <dbReference type="ARBA" id="ARBA00022605"/>
    </source>
</evidence>
<evidence type="ECO:0000313" key="11">
    <source>
        <dbReference type="EMBL" id="MSC63732.1"/>
    </source>
</evidence>
<dbReference type="PANTHER" id="PTHR21039:SF0">
    <property type="entry name" value="HISTIDINOL-PHOSPHATASE"/>
    <property type="match status" value="1"/>
</dbReference>
<gene>
    <name evidence="10" type="ORF">CRH10_05815</name>
    <name evidence="11" type="ORF">GKD95_10410</name>
</gene>
<dbReference type="Proteomes" id="UP000461506">
    <property type="component" value="Unassembled WGS sequence"/>
</dbReference>
<dbReference type="EC" id="3.1.3.15" evidence="3 8"/>
<feature type="domain" description="PHP" evidence="9">
    <location>
        <begin position="9"/>
        <end position="202"/>
    </location>
</feature>
<evidence type="ECO:0000256" key="7">
    <source>
        <dbReference type="ARBA" id="ARBA00049158"/>
    </source>
</evidence>
<evidence type="ECO:0000259" key="9">
    <source>
        <dbReference type="Pfam" id="PF02811"/>
    </source>
</evidence>
<dbReference type="EMBL" id="CP023819">
    <property type="protein sequence ID" value="ATL89841.1"/>
    <property type="molecule type" value="Genomic_DNA"/>
</dbReference>
<dbReference type="GO" id="GO:0005737">
    <property type="term" value="C:cytoplasm"/>
    <property type="evidence" value="ECO:0007669"/>
    <property type="project" value="TreeGrafter"/>
</dbReference>
<dbReference type="GO" id="GO:0004401">
    <property type="term" value="F:histidinol-phosphatase activity"/>
    <property type="evidence" value="ECO:0007669"/>
    <property type="project" value="UniProtKB-UniRule"/>
</dbReference>
<evidence type="ECO:0000256" key="5">
    <source>
        <dbReference type="ARBA" id="ARBA00022801"/>
    </source>
</evidence>
<dbReference type="InterPro" id="IPR010140">
    <property type="entry name" value="Histidinol_P_phosphatase_HisJ"/>
</dbReference>
<accession>A0A2A7AHH0</accession>
<dbReference type="InterPro" id="IPR016195">
    <property type="entry name" value="Pol/histidinol_Pase-like"/>
</dbReference>
<dbReference type="UniPathway" id="UPA00031">
    <property type="reaction ID" value="UER00013"/>
</dbReference>
<evidence type="ECO:0000256" key="6">
    <source>
        <dbReference type="ARBA" id="ARBA00023102"/>
    </source>
</evidence>
<dbReference type="InterPro" id="IPR004013">
    <property type="entry name" value="PHP_dom"/>
</dbReference>
<sequence length="274" mass="30454">MADYKKSSVHCHSTMCDGKNTLQEMASAACAQGLTTLGFSGHSYTQRDREYCMSPSRTAQYKATIAKLKAEYKGKVDILCGIEWDSLSEDKPENYDYWIGAAHHLYGKNTGKYYEIDFRPQDLHDCIFDDFDGDPLAAVEAYFAEVEKVAAKGPDILAHIDLIKKLNGEGEFFDEEAPRYRAAALKALSAAKEHNCLLEVNTGGVYRGYRKDFYPSAWMLEEWNKMGGKVIITSDSHDVSSLTFGFEEAAAAIKAAGFTSVEVLTGHGFETQEL</sequence>
<evidence type="ECO:0000256" key="2">
    <source>
        <dbReference type="ARBA" id="ARBA00009152"/>
    </source>
</evidence>
<comment type="similarity">
    <text evidence="2 8">Belongs to the PHP hydrolase family. HisK subfamily.</text>
</comment>
<comment type="pathway">
    <text evidence="1 8">Amino-acid biosynthesis; L-histidine biosynthesis; L-histidine from 5-phospho-alpha-D-ribose 1-diphosphate: step 8/9.</text>
</comment>
<name>A0A2A7AHH0_9FIRM</name>
<evidence type="ECO:0000256" key="3">
    <source>
        <dbReference type="ARBA" id="ARBA00013085"/>
    </source>
</evidence>
<evidence type="ECO:0000313" key="10">
    <source>
        <dbReference type="EMBL" id="ATL89841.1"/>
    </source>
</evidence>
<organism evidence="11 13">
    <name type="scientific">Faecalibacterium prausnitzii</name>
    <dbReference type="NCBI Taxonomy" id="853"/>
    <lineage>
        <taxon>Bacteria</taxon>
        <taxon>Bacillati</taxon>
        <taxon>Bacillota</taxon>
        <taxon>Clostridia</taxon>
        <taxon>Eubacteriales</taxon>
        <taxon>Oscillospiraceae</taxon>
        <taxon>Faecalibacterium</taxon>
    </lineage>
</organism>